<dbReference type="InParanoid" id="K1R125"/>
<accession>K1R125</accession>
<protein>
    <submittedName>
        <fullName evidence="1">Uncharacterized protein</fullName>
    </submittedName>
</protein>
<dbReference type="EMBL" id="JH823235">
    <property type="protein sequence ID" value="EKC37139.1"/>
    <property type="molecule type" value="Genomic_DNA"/>
</dbReference>
<reference evidence="1" key="1">
    <citation type="journal article" date="2012" name="Nature">
        <title>The oyster genome reveals stress adaptation and complexity of shell formation.</title>
        <authorList>
            <person name="Zhang G."/>
            <person name="Fang X."/>
            <person name="Guo X."/>
            <person name="Li L."/>
            <person name="Luo R."/>
            <person name="Xu F."/>
            <person name="Yang P."/>
            <person name="Zhang L."/>
            <person name="Wang X."/>
            <person name="Qi H."/>
            <person name="Xiong Z."/>
            <person name="Que H."/>
            <person name="Xie Y."/>
            <person name="Holland P.W."/>
            <person name="Paps J."/>
            <person name="Zhu Y."/>
            <person name="Wu F."/>
            <person name="Chen Y."/>
            <person name="Wang J."/>
            <person name="Peng C."/>
            <person name="Meng J."/>
            <person name="Yang L."/>
            <person name="Liu J."/>
            <person name="Wen B."/>
            <person name="Zhang N."/>
            <person name="Huang Z."/>
            <person name="Zhu Q."/>
            <person name="Feng Y."/>
            <person name="Mount A."/>
            <person name="Hedgecock D."/>
            <person name="Xu Z."/>
            <person name="Liu Y."/>
            <person name="Domazet-Loso T."/>
            <person name="Du Y."/>
            <person name="Sun X."/>
            <person name="Zhang S."/>
            <person name="Liu B."/>
            <person name="Cheng P."/>
            <person name="Jiang X."/>
            <person name="Li J."/>
            <person name="Fan D."/>
            <person name="Wang W."/>
            <person name="Fu W."/>
            <person name="Wang T."/>
            <person name="Wang B."/>
            <person name="Zhang J."/>
            <person name="Peng Z."/>
            <person name="Li Y."/>
            <person name="Li N."/>
            <person name="Wang J."/>
            <person name="Chen M."/>
            <person name="He Y."/>
            <person name="Tan F."/>
            <person name="Song X."/>
            <person name="Zheng Q."/>
            <person name="Huang R."/>
            <person name="Yang H."/>
            <person name="Du X."/>
            <person name="Chen L."/>
            <person name="Yang M."/>
            <person name="Gaffney P.M."/>
            <person name="Wang S."/>
            <person name="Luo L."/>
            <person name="She Z."/>
            <person name="Ming Y."/>
            <person name="Huang W."/>
            <person name="Zhang S."/>
            <person name="Huang B."/>
            <person name="Zhang Y."/>
            <person name="Qu T."/>
            <person name="Ni P."/>
            <person name="Miao G."/>
            <person name="Wang J."/>
            <person name="Wang Q."/>
            <person name="Steinberg C.E."/>
            <person name="Wang H."/>
            <person name="Li N."/>
            <person name="Qian L."/>
            <person name="Zhang G."/>
            <person name="Li Y."/>
            <person name="Yang H."/>
            <person name="Liu X."/>
            <person name="Wang J."/>
            <person name="Yin Y."/>
            <person name="Wang J."/>
        </authorList>
    </citation>
    <scope>NUCLEOTIDE SEQUENCE [LARGE SCALE GENOMIC DNA]</scope>
    <source>
        <strain evidence="1">05x7-T-G4-1.051#20</strain>
    </source>
</reference>
<sequence>MTRASTHKKDNPGTVQVVLPGCGSSPGRAALLRLIHEACPAQSRWRRQHLPCVCHPSLDTGTEMRQVWCCS</sequence>
<gene>
    <name evidence="1" type="ORF">CGI_10028372</name>
</gene>
<name>K1R125_MAGGI</name>
<dbReference type="HOGENOM" id="CLU_2742520_0_0_1"/>
<dbReference type="AlphaFoldDB" id="K1R125"/>
<evidence type="ECO:0000313" key="1">
    <source>
        <dbReference type="EMBL" id="EKC37139.1"/>
    </source>
</evidence>
<proteinExistence type="predicted"/>
<organism evidence="1">
    <name type="scientific">Magallana gigas</name>
    <name type="common">Pacific oyster</name>
    <name type="synonym">Crassostrea gigas</name>
    <dbReference type="NCBI Taxonomy" id="29159"/>
    <lineage>
        <taxon>Eukaryota</taxon>
        <taxon>Metazoa</taxon>
        <taxon>Spiralia</taxon>
        <taxon>Lophotrochozoa</taxon>
        <taxon>Mollusca</taxon>
        <taxon>Bivalvia</taxon>
        <taxon>Autobranchia</taxon>
        <taxon>Pteriomorphia</taxon>
        <taxon>Ostreida</taxon>
        <taxon>Ostreoidea</taxon>
        <taxon>Ostreidae</taxon>
        <taxon>Magallana</taxon>
    </lineage>
</organism>